<dbReference type="InterPro" id="IPR009048">
    <property type="entry name" value="A-macroglobulin_rcpt-bd"/>
</dbReference>
<sequence>MAILDVGFISGFEPEIDKVDVTGNLKRKELAGGRLILYFNEVDIHVVDRQ</sequence>
<comment type="caution">
    <text evidence="2">The sequence shown here is derived from an EMBL/GenBank/DDBJ whole genome shotgun (WGS) entry which is preliminary data.</text>
</comment>
<dbReference type="AlphaFoldDB" id="A0A9D4K908"/>
<dbReference type="Gene3D" id="2.60.40.690">
    <property type="entry name" value="Alpha-macroglobulin, receptor-binding domain"/>
    <property type="match status" value="1"/>
</dbReference>
<gene>
    <name evidence="2" type="ORF">DPMN_108716</name>
</gene>
<dbReference type="Pfam" id="PF07677">
    <property type="entry name" value="A2M_recep"/>
    <property type="match status" value="1"/>
</dbReference>
<reference evidence="2" key="2">
    <citation type="submission" date="2020-11" db="EMBL/GenBank/DDBJ databases">
        <authorList>
            <person name="McCartney M.A."/>
            <person name="Auch B."/>
            <person name="Kono T."/>
            <person name="Mallez S."/>
            <person name="Becker A."/>
            <person name="Gohl D.M."/>
            <person name="Silverstein K.A.T."/>
            <person name="Koren S."/>
            <person name="Bechman K.B."/>
            <person name="Herman A."/>
            <person name="Abrahante J.E."/>
            <person name="Garbe J."/>
        </authorList>
    </citation>
    <scope>NUCLEOTIDE SEQUENCE</scope>
    <source>
        <strain evidence="2">Duluth1</strain>
        <tissue evidence="2">Whole animal</tissue>
    </source>
</reference>
<feature type="domain" description="Alpha-macroglobulin receptor-binding" evidence="1">
    <location>
        <begin position="1"/>
        <end position="43"/>
    </location>
</feature>
<keyword evidence="3" id="KW-1185">Reference proteome</keyword>
<dbReference type="GO" id="GO:0005576">
    <property type="term" value="C:extracellular region"/>
    <property type="evidence" value="ECO:0007669"/>
    <property type="project" value="InterPro"/>
</dbReference>
<evidence type="ECO:0000313" key="3">
    <source>
        <dbReference type="Proteomes" id="UP000828390"/>
    </source>
</evidence>
<evidence type="ECO:0000259" key="1">
    <source>
        <dbReference type="Pfam" id="PF07677"/>
    </source>
</evidence>
<protein>
    <recommendedName>
        <fullName evidence="1">Alpha-macroglobulin receptor-binding domain-containing protein</fullName>
    </recommendedName>
</protein>
<accession>A0A9D4K908</accession>
<dbReference type="SUPFAM" id="SSF49410">
    <property type="entry name" value="Alpha-macroglobulin receptor domain"/>
    <property type="match status" value="1"/>
</dbReference>
<proteinExistence type="predicted"/>
<organism evidence="2 3">
    <name type="scientific">Dreissena polymorpha</name>
    <name type="common">Zebra mussel</name>
    <name type="synonym">Mytilus polymorpha</name>
    <dbReference type="NCBI Taxonomy" id="45954"/>
    <lineage>
        <taxon>Eukaryota</taxon>
        <taxon>Metazoa</taxon>
        <taxon>Spiralia</taxon>
        <taxon>Lophotrochozoa</taxon>
        <taxon>Mollusca</taxon>
        <taxon>Bivalvia</taxon>
        <taxon>Autobranchia</taxon>
        <taxon>Heteroconchia</taxon>
        <taxon>Euheterodonta</taxon>
        <taxon>Imparidentia</taxon>
        <taxon>Neoheterodontei</taxon>
        <taxon>Myida</taxon>
        <taxon>Dreissenoidea</taxon>
        <taxon>Dreissenidae</taxon>
        <taxon>Dreissena</taxon>
    </lineage>
</organism>
<evidence type="ECO:0000313" key="2">
    <source>
        <dbReference type="EMBL" id="KAH3835370.1"/>
    </source>
</evidence>
<dbReference type="Proteomes" id="UP000828390">
    <property type="component" value="Unassembled WGS sequence"/>
</dbReference>
<reference evidence="2" key="1">
    <citation type="journal article" date="2019" name="bioRxiv">
        <title>The Genome of the Zebra Mussel, Dreissena polymorpha: A Resource for Invasive Species Research.</title>
        <authorList>
            <person name="McCartney M.A."/>
            <person name="Auch B."/>
            <person name="Kono T."/>
            <person name="Mallez S."/>
            <person name="Zhang Y."/>
            <person name="Obille A."/>
            <person name="Becker A."/>
            <person name="Abrahante J.E."/>
            <person name="Garbe J."/>
            <person name="Badalamenti J.P."/>
            <person name="Herman A."/>
            <person name="Mangelson H."/>
            <person name="Liachko I."/>
            <person name="Sullivan S."/>
            <person name="Sone E.D."/>
            <person name="Koren S."/>
            <person name="Silverstein K.A.T."/>
            <person name="Beckman K.B."/>
            <person name="Gohl D.M."/>
        </authorList>
    </citation>
    <scope>NUCLEOTIDE SEQUENCE</scope>
    <source>
        <strain evidence="2">Duluth1</strain>
        <tissue evidence="2">Whole animal</tissue>
    </source>
</reference>
<name>A0A9D4K908_DREPO</name>
<dbReference type="EMBL" id="JAIWYP010000004">
    <property type="protein sequence ID" value="KAH3835370.1"/>
    <property type="molecule type" value="Genomic_DNA"/>
</dbReference>
<dbReference type="InterPro" id="IPR036595">
    <property type="entry name" value="A-macroglobulin_rcpt-bd_sf"/>
</dbReference>